<evidence type="ECO:0000313" key="1">
    <source>
        <dbReference type="EMBL" id="AWN05554.1"/>
    </source>
</evidence>
<keyword evidence="2" id="KW-1185">Reference proteome</keyword>
<dbReference type="GO" id="GO:0016874">
    <property type="term" value="F:ligase activity"/>
    <property type="evidence" value="ECO:0007669"/>
    <property type="project" value="UniProtKB-KW"/>
</dbReference>
<dbReference type="SUPFAM" id="SSF53300">
    <property type="entry name" value="vWA-like"/>
    <property type="match status" value="1"/>
</dbReference>
<dbReference type="RefSeq" id="YP_009801909.1">
    <property type="nucleotide sequence ID" value="NC_047976.1"/>
</dbReference>
<organism evidence="1 2">
    <name type="scientific">Microbacterium phage Paschalis</name>
    <dbReference type="NCBI Taxonomy" id="2992928"/>
    <lineage>
        <taxon>Viruses</taxon>
        <taxon>Duplodnaviria</taxon>
        <taxon>Heunggongvirae</taxon>
        <taxon>Uroviricota</taxon>
        <taxon>Caudoviricetes</taxon>
        <taxon>Hodgkinviridae</taxon>
        <taxon>Quhwahvirus</taxon>
        <taxon>Quhwahvirus paschalis</taxon>
    </lineage>
</organism>
<dbReference type="GeneID" id="54992436"/>
<proteinExistence type="predicted"/>
<dbReference type="InterPro" id="IPR036465">
    <property type="entry name" value="vWFA_dom_sf"/>
</dbReference>
<dbReference type="Proteomes" id="UP000246726">
    <property type="component" value="Segment"/>
</dbReference>
<dbReference type="Gene3D" id="3.40.50.410">
    <property type="entry name" value="von Willebrand factor, type A domain"/>
    <property type="match status" value="1"/>
</dbReference>
<protein>
    <submittedName>
        <fullName evidence="1">DNA ligase</fullName>
    </submittedName>
</protein>
<keyword evidence="1" id="KW-0436">Ligase</keyword>
<gene>
    <name evidence="1" type="primary">61</name>
    <name evidence="1" type="ORF">SEA_PASCHALIS_61</name>
</gene>
<evidence type="ECO:0000313" key="2">
    <source>
        <dbReference type="Proteomes" id="UP000246726"/>
    </source>
</evidence>
<sequence length="210" mass="22100">MTDQNLTLLALIVDRSGSMSSIAKDMNGGIASLLAEQSRQPGALAVDIWTFDSTVEHPFDWVRPDDVKADIIVPRGLTALNDAVGTAIVTIGERLNAMDEDDRPAKVIVCVVTDGAENASREYTLDRVREMVEAQTKAYGWEFIYLAANVDAFATGGGYGFAAGSTMSYGANADGATSGLAAASAGITRSRLGQAADFTDAERQNAGGQQ</sequence>
<reference evidence="1 2" key="1">
    <citation type="submission" date="2018-04" db="EMBL/GenBank/DDBJ databases">
        <authorList>
            <person name="Paschalis M.I."/>
            <person name="Cheong D.K."/>
            <person name="Petit-Frere T."/>
            <person name="Stoner K.N."/>
            <person name="Veracka M."/>
            <person name="Ewers R.M."/>
            <person name="Maciver D.B."/>
            <person name="Santiago X."/>
            <person name="Nichols C.D."/>
            <person name="Scaff D.S."/>
            <person name="Osorio S.M."/>
            <person name="Mercado F.J."/>
            <person name="Tamondong K.G."/>
            <person name="Lee J."/>
            <person name="Nicholson R.L."/>
            <person name="Antonucci M.K."/>
            <person name="Anger G.K."/>
            <person name="Washington J.M."/>
            <person name="Garlena R.A."/>
            <person name="Russell D.A."/>
            <person name="Pope W.H."/>
            <person name="Jacobs-Sera D."/>
            <person name="Hendrix R.W."/>
            <person name="Hatfull G.F."/>
        </authorList>
    </citation>
    <scope>NUCLEOTIDE SEQUENCE [LARGE SCALE GENOMIC DNA]</scope>
</reference>
<dbReference type="EMBL" id="MH155873">
    <property type="protein sequence ID" value="AWN05554.1"/>
    <property type="molecule type" value="Genomic_DNA"/>
</dbReference>
<accession>A0A2U8UPA3</accession>
<name>A0A2U8UPA3_9CAUD</name>